<dbReference type="Proteomes" id="UP001205748">
    <property type="component" value="Unassembled WGS sequence"/>
</dbReference>
<keyword evidence="4 5" id="KW-0012">Acyltransferase</keyword>
<dbReference type="FunFam" id="2.160.10.10:FF:000008">
    <property type="entry name" value="Maltose O-acetyltransferase"/>
    <property type="match status" value="1"/>
</dbReference>
<dbReference type="EC" id="2.3.1.-" evidence="5"/>
<dbReference type="InterPro" id="IPR024688">
    <property type="entry name" value="Mac_dom"/>
</dbReference>
<dbReference type="InterPro" id="IPR011004">
    <property type="entry name" value="Trimer_LpxA-like_sf"/>
</dbReference>
<evidence type="ECO:0000256" key="1">
    <source>
        <dbReference type="ARBA" id="ARBA00007274"/>
    </source>
</evidence>
<dbReference type="InterPro" id="IPR001451">
    <property type="entry name" value="Hexapep"/>
</dbReference>
<gene>
    <name evidence="7" type="ORF">NSA47_02650</name>
</gene>
<evidence type="ECO:0000259" key="6">
    <source>
        <dbReference type="SMART" id="SM01266"/>
    </source>
</evidence>
<sequence>MTISEKDKMLEGVFYDAGDEELVKEREYARNLFFEFNHTKPSEKEKRKEILQRLIRTKGSFHIEAPFYCDYGYNIEVGENFYANFNCIILDVNKVKIGDNVLLAPNVQIYTAAHPIDPTERLSGKEFSKPITIGDNVWIGGGTILCPGVNIGNNVTIGAGSVVTKDIPNNVVALGNPCRILREI</sequence>
<dbReference type="Gene3D" id="2.160.10.10">
    <property type="entry name" value="Hexapeptide repeat proteins"/>
    <property type="match status" value="1"/>
</dbReference>
<name>A0AAE3KYZ7_9FIRM</name>
<accession>A0AAE3KYZ7</accession>
<dbReference type="Pfam" id="PF12464">
    <property type="entry name" value="Mac"/>
    <property type="match status" value="1"/>
</dbReference>
<organism evidence="7 8">
    <name type="scientific">Irregularibacter muris</name>
    <dbReference type="NCBI Taxonomy" id="1796619"/>
    <lineage>
        <taxon>Bacteria</taxon>
        <taxon>Bacillati</taxon>
        <taxon>Bacillota</taxon>
        <taxon>Clostridia</taxon>
        <taxon>Eubacteriales</taxon>
        <taxon>Eubacteriaceae</taxon>
        <taxon>Irregularibacter</taxon>
    </lineage>
</organism>
<proteinExistence type="inferred from homology"/>
<evidence type="ECO:0000256" key="3">
    <source>
        <dbReference type="ARBA" id="ARBA00022737"/>
    </source>
</evidence>
<dbReference type="CDD" id="cd03357">
    <property type="entry name" value="LbH_MAT_GAT"/>
    <property type="match status" value="1"/>
</dbReference>
<evidence type="ECO:0000313" key="8">
    <source>
        <dbReference type="Proteomes" id="UP001205748"/>
    </source>
</evidence>
<dbReference type="InterPro" id="IPR018357">
    <property type="entry name" value="Hexapep_transf_CS"/>
</dbReference>
<keyword evidence="8" id="KW-1185">Reference proteome</keyword>
<dbReference type="SMART" id="SM01266">
    <property type="entry name" value="Mac"/>
    <property type="match status" value="1"/>
</dbReference>
<evidence type="ECO:0000256" key="4">
    <source>
        <dbReference type="ARBA" id="ARBA00023315"/>
    </source>
</evidence>
<evidence type="ECO:0000256" key="5">
    <source>
        <dbReference type="RuleBase" id="RU367021"/>
    </source>
</evidence>
<dbReference type="PANTHER" id="PTHR43017">
    <property type="entry name" value="GALACTOSIDE O-ACETYLTRANSFERASE"/>
    <property type="match status" value="1"/>
</dbReference>
<dbReference type="InterPro" id="IPR039369">
    <property type="entry name" value="LacA-like"/>
</dbReference>
<dbReference type="RefSeq" id="WP_257529350.1">
    <property type="nucleotide sequence ID" value="NZ_JANKAS010000002.1"/>
</dbReference>
<evidence type="ECO:0000313" key="7">
    <source>
        <dbReference type="EMBL" id="MCR1897886.1"/>
    </source>
</evidence>
<dbReference type="Pfam" id="PF00132">
    <property type="entry name" value="Hexapep"/>
    <property type="match status" value="1"/>
</dbReference>
<comment type="caution">
    <text evidence="7">The sequence shown here is derived from an EMBL/GenBank/DDBJ whole genome shotgun (WGS) entry which is preliminary data.</text>
</comment>
<dbReference type="AlphaFoldDB" id="A0AAE3KYZ7"/>
<keyword evidence="3" id="KW-0677">Repeat</keyword>
<protein>
    <recommendedName>
        <fullName evidence="5">Acetyltransferase</fullName>
        <ecNumber evidence="5">2.3.1.-</ecNumber>
    </recommendedName>
</protein>
<reference evidence="7" key="1">
    <citation type="submission" date="2022-07" db="EMBL/GenBank/DDBJ databases">
        <title>Enhanced cultured diversity of the mouse gut microbiota enables custom-made synthetic communities.</title>
        <authorList>
            <person name="Afrizal A."/>
        </authorList>
    </citation>
    <scope>NUCLEOTIDE SEQUENCE</scope>
    <source>
        <strain evidence="7">DSM 28593</strain>
    </source>
</reference>
<dbReference type="PANTHER" id="PTHR43017:SF1">
    <property type="entry name" value="ACETYLTRANSFERASE YJL218W-RELATED"/>
    <property type="match status" value="1"/>
</dbReference>
<dbReference type="EMBL" id="JANKAS010000002">
    <property type="protein sequence ID" value="MCR1897886.1"/>
    <property type="molecule type" value="Genomic_DNA"/>
</dbReference>
<comment type="similarity">
    <text evidence="1 5">Belongs to the transferase hexapeptide repeat family.</text>
</comment>
<keyword evidence="2 5" id="KW-0808">Transferase</keyword>
<dbReference type="SUPFAM" id="SSF51161">
    <property type="entry name" value="Trimeric LpxA-like enzymes"/>
    <property type="match status" value="1"/>
</dbReference>
<feature type="domain" description="Maltose/galactoside acetyltransferase" evidence="6">
    <location>
        <begin position="6"/>
        <end position="60"/>
    </location>
</feature>
<evidence type="ECO:0000256" key="2">
    <source>
        <dbReference type="ARBA" id="ARBA00022679"/>
    </source>
</evidence>
<dbReference type="GO" id="GO:0008870">
    <property type="term" value="F:galactoside O-acetyltransferase activity"/>
    <property type="evidence" value="ECO:0007669"/>
    <property type="project" value="TreeGrafter"/>
</dbReference>
<dbReference type="PROSITE" id="PS00101">
    <property type="entry name" value="HEXAPEP_TRANSFERASES"/>
    <property type="match status" value="1"/>
</dbReference>